<sequence>MSHQTDLRVVKTNDAIHAAFLSLINQKGFENITINDIAQTAKINRSTFYLHYVDKYDLLKQMTAVGMTKIIAAMAPELYFSKNTFKEAAFTDDLGQALKVVANEPRLYTFILNDPNHLGLRQQAEDALQQHLIECLPQKTVVERDLLLNIVPSVYLSVIRSWLANGMRYSSTFLAQELAKFFKLGSRSLMSPESHMNF</sequence>
<evidence type="ECO:0000313" key="5">
    <source>
        <dbReference type="Proteomes" id="UP000051984"/>
    </source>
</evidence>
<keyword evidence="1 2" id="KW-0238">DNA-binding</keyword>
<dbReference type="GO" id="GO:0003677">
    <property type="term" value="F:DNA binding"/>
    <property type="evidence" value="ECO:0007669"/>
    <property type="project" value="UniProtKB-UniRule"/>
</dbReference>
<dbReference type="Pfam" id="PF00440">
    <property type="entry name" value="TetR_N"/>
    <property type="match status" value="1"/>
</dbReference>
<feature type="DNA-binding region" description="H-T-H motif" evidence="2">
    <location>
        <begin position="33"/>
        <end position="52"/>
    </location>
</feature>
<dbReference type="EMBL" id="AZCT01000010">
    <property type="protein sequence ID" value="KRK12157.1"/>
    <property type="molecule type" value="Genomic_DNA"/>
</dbReference>
<dbReference type="PANTHER" id="PTHR43479:SF23">
    <property type="entry name" value="HTH TETR-TYPE DOMAIN-CONTAINING PROTEIN"/>
    <property type="match status" value="1"/>
</dbReference>
<organism evidence="4 5">
    <name type="scientific">Lacticaseibacillus zeae DSM 20178 = KCTC 3804</name>
    <dbReference type="NCBI Taxonomy" id="1423816"/>
    <lineage>
        <taxon>Bacteria</taxon>
        <taxon>Bacillati</taxon>
        <taxon>Bacillota</taxon>
        <taxon>Bacilli</taxon>
        <taxon>Lactobacillales</taxon>
        <taxon>Lactobacillaceae</taxon>
        <taxon>Lacticaseibacillus</taxon>
    </lineage>
</organism>
<dbReference type="SUPFAM" id="SSF46689">
    <property type="entry name" value="Homeodomain-like"/>
    <property type="match status" value="1"/>
</dbReference>
<evidence type="ECO:0000259" key="3">
    <source>
        <dbReference type="PROSITE" id="PS50977"/>
    </source>
</evidence>
<feature type="domain" description="HTH tetR-type" evidence="3">
    <location>
        <begin position="10"/>
        <end position="70"/>
    </location>
</feature>
<evidence type="ECO:0000313" key="4">
    <source>
        <dbReference type="EMBL" id="KRK12157.1"/>
    </source>
</evidence>
<protein>
    <submittedName>
        <fullName evidence="4">TetR family transcriptional regulator</fullName>
    </submittedName>
</protein>
<reference evidence="4 5" key="1">
    <citation type="journal article" date="2015" name="Genome Announc.">
        <title>Expanding the biotechnology potential of lactobacilli through comparative genomics of 213 strains and associated genera.</title>
        <authorList>
            <person name="Sun Z."/>
            <person name="Harris H.M."/>
            <person name="McCann A."/>
            <person name="Guo C."/>
            <person name="Argimon S."/>
            <person name="Zhang W."/>
            <person name="Yang X."/>
            <person name="Jeffery I.B."/>
            <person name="Cooney J.C."/>
            <person name="Kagawa T.F."/>
            <person name="Liu W."/>
            <person name="Song Y."/>
            <person name="Salvetti E."/>
            <person name="Wrobel A."/>
            <person name="Rasinkangas P."/>
            <person name="Parkhill J."/>
            <person name="Rea M.C."/>
            <person name="O'Sullivan O."/>
            <person name="Ritari J."/>
            <person name="Douillard F.P."/>
            <person name="Paul Ross R."/>
            <person name="Yang R."/>
            <person name="Briner A.E."/>
            <person name="Felis G.E."/>
            <person name="de Vos W.M."/>
            <person name="Barrangou R."/>
            <person name="Klaenhammer T.R."/>
            <person name="Caufield P.W."/>
            <person name="Cui Y."/>
            <person name="Zhang H."/>
            <person name="O'Toole P.W."/>
        </authorList>
    </citation>
    <scope>NUCLEOTIDE SEQUENCE [LARGE SCALE GENOMIC DNA]</scope>
    <source>
        <strain evidence="4 5">DSM 20178</strain>
    </source>
</reference>
<dbReference type="PANTHER" id="PTHR43479">
    <property type="entry name" value="ACREF/ENVCD OPERON REPRESSOR-RELATED"/>
    <property type="match status" value="1"/>
</dbReference>
<dbReference type="PROSITE" id="PS50977">
    <property type="entry name" value="HTH_TETR_2"/>
    <property type="match status" value="1"/>
</dbReference>
<dbReference type="Proteomes" id="UP000051984">
    <property type="component" value="Unassembled WGS sequence"/>
</dbReference>
<dbReference type="InterPro" id="IPR009057">
    <property type="entry name" value="Homeodomain-like_sf"/>
</dbReference>
<dbReference type="InterPro" id="IPR050624">
    <property type="entry name" value="HTH-type_Tx_Regulator"/>
</dbReference>
<dbReference type="PATRIC" id="fig|1423816.3.peg.574"/>
<accession>A0A0R1ESA5</accession>
<evidence type="ECO:0000256" key="2">
    <source>
        <dbReference type="PROSITE-ProRule" id="PRU00335"/>
    </source>
</evidence>
<dbReference type="AlphaFoldDB" id="A0A0R1ESA5"/>
<dbReference type="InterPro" id="IPR001647">
    <property type="entry name" value="HTH_TetR"/>
</dbReference>
<comment type="caution">
    <text evidence="4">The sequence shown here is derived from an EMBL/GenBank/DDBJ whole genome shotgun (WGS) entry which is preliminary data.</text>
</comment>
<dbReference type="eggNOG" id="COG1309">
    <property type="taxonomic scope" value="Bacteria"/>
</dbReference>
<dbReference type="Gene3D" id="1.10.357.10">
    <property type="entry name" value="Tetracycline Repressor, domain 2"/>
    <property type="match status" value="1"/>
</dbReference>
<evidence type="ECO:0000256" key="1">
    <source>
        <dbReference type="ARBA" id="ARBA00023125"/>
    </source>
</evidence>
<gene>
    <name evidence="4" type="ORF">FD51_GL000570</name>
</gene>
<proteinExistence type="predicted"/>
<name>A0A0R1ESA5_LACZE</name>